<sequence length="721" mass="78639">MAKPHVTLEVGNDGVAVISMCNPPVNALAIPIIAGLKEKFDEATRRNDVQAIVLTGKYGKFSGGFDINVMQKVHQTGDVSLVPDVSVDLVVNTIEDCKKPVVAAVEGLALGGGLELAMGCHARVVAPKTQLGLPELTLGIIPGFGGTQRLPRLVGLSKAIEMMLSSKPITSEEGKKLGLVDIIVSSQELLKVSRQWALDIKERHKPWMRSLYRTDKICSLSEARQILKAARQQAKKTAPNMPQHQACLDVIEEGVVHGGYNGVLKEAKVFKELVISDTSKGLIHVFFAQRATSKVPNVTDIGLKTRQIKKVAVIGGGLMGSGIATALIVSNIYVVLKEINSEYLLKGIKMIEANVRGLVTRGKLTQDKRDKALSMLKGVLDYSEFRDVDMVIEAVIESIPLKQKIFSEIEKACPTHCILATNTSTIDLNIIGEKTSARDRIIGAHFFSPAHIMPLLEIVRTEKTSAQVILDLLTVGKSIKKVPVVVGNCTGFAVNRTFFPYSQGAHILVNLGVDVFRIDRLISTFGLPMGPFQLQDLTGYGVAVAVGKEFANAFPDRTFLSPLVRLLVESGRNGKNNGKGYYIYEKGSKPKPDPSVIPIIEESRRVTNIMPNGKPINVTDQEIVEMILFPVVNEACRVLDEGVVVRASDLDIASVLGMSFPSYRGGIVFWADTVGPKHIYTSLKKWSQLYGNFYKPSRYLEERASKGMLLSAPASSSRSRM</sequence>
<dbReference type="EMBL" id="CM004402">
    <property type="protein sequence ID" value="KAG8636255.1"/>
    <property type="molecule type" value="Genomic_DNA"/>
</dbReference>
<name>A0ACB7G854_MANES</name>
<dbReference type="Proteomes" id="UP000091857">
    <property type="component" value="Chromosome 16"/>
</dbReference>
<reference evidence="2" key="1">
    <citation type="journal article" date="2016" name="Nat. Biotechnol.">
        <title>Sequencing wild and cultivated cassava and related species reveals extensive interspecific hybridization and genetic diversity.</title>
        <authorList>
            <person name="Bredeson J.V."/>
            <person name="Lyons J.B."/>
            <person name="Prochnik S.E."/>
            <person name="Wu G.A."/>
            <person name="Ha C.M."/>
            <person name="Edsinger-Gonzales E."/>
            <person name="Grimwood J."/>
            <person name="Schmutz J."/>
            <person name="Rabbi I.Y."/>
            <person name="Egesi C."/>
            <person name="Nauluvula P."/>
            <person name="Lebot V."/>
            <person name="Ndunguru J."/>
            <person name="Mkamilo G."/>
            <person name="Bart R.S."/>
            <person name="Setter T.L."/>
            <person name="Gleadow R.M."/>
            <person name="Kulakow P."/>
            <person name="Ferguson M.E."/>
            <person name="Rounsley S."/>
            <person name="Rokhsar D.S."/>
        </authorList>
    </citation>
    <scope>NUCLEOTIDE SEQUENCE [LARGE SCALE GENOMIC DNA]</scope>
    <source>
        <strain evidence="2">cv. AM560-2</strain>
    </source>
</reference>
<comment type="caution">
    <text evidence="1">The sequence shown here is derived from an EMBL/GenBank/DDBJ whole genome shotgun (WGS) entry which is preliminary data.</text>
</comment>
<protein>
    <submittedName>
        <fullName evidence="1">Uncharacterized protein</fullName>
    </submittedName>
</protein>
<proteinExistence type="predicted"/>
<keyword evidence="2" id="KW-1185">Reference proteome</keyword>
<gene>
    <name evidence="1" type="ORF">MANES_16G113900v8</name>
</gene>
<accession>A0ACB7G854</accession>
<organism evidence="1 2">
    <name type="scientific">Manihot esculenta</name>
    <name type="common">Cassava</name>
    <name type="synonym">Jatropha manihot</name>
    <dbReference type="NCBI Taxonomy" id="3983"/>
    <lineage>
        <taxon>Eukaryota</taxon>
        <taxon>Viridiplantae</taxon>
        <taxon>Streptophyta</taxon>
        <taxon>Embryophyta</taxon>
        <taxon>Tracheophyta</taxon>
        <taxon>Spermatophyta</taxon>
        <taxon>Magnoliopsida</taxon>
        <taxon>eudicotyledons</taxon>
        <taxon>Gunneridae</taxon>
        <taxon>Pentapetalae</taxon>
        <taxon>rosids</taxon>
        <taxon>fabids</taxon>
        <taxon>Malpighiales</taxon>
        <taxon>Euphorbiaceae</taxon>
        <taxon>Crotonoideae</taxon>
        <taxon>Manihoteae</taxon>
        <taxon>Manihot</taxon>
    </lineage>
</organism>
<evidence type="ECO:0000313" key="1">
    <source>
        <dbReference type="EMBL" id="KAG8636255.1"/>
    </source>
</evidence>
<evidence type="ECO:0000313" key="2">
    <source>
        <dbReference type="Proteomes" id="UP000091857"/>
    </source>
</evidence>